<organism evidence="1 2">
    <name type="scientific">Smittium mucronatum</name>
    <dbReference type="NCBI Taxonomy" id="133383"/>
    <lineage>
        <taxon>Eukaryota</taxon>
        <taxon>Fungi</taxon>
        <taxon>Fungi incertae sedis</taxon>
        <taxon>Zoopagomycota</taxon>
        <taxon>Kickxellomycotina</taxon>
        <taxon>Harpellomycetes</taxon>
        <taxon>Harpellales</taxon>
        <taxon>Legeriomycetaceae</taxon>
        <taxon>Smittium</taxon>
    </lineage>
</organism>
<evidence type="ECO:0000313" key="2">
    <source>
        <dbReference type="Proteomes" id="UP000187455"/>
    </source>
</evidence>
<keyword evidence="2" id="KW-1185">Reference proteome</keyword>
<proteinExistence type="predicted"/>
<comment type="caution">
    <text evidence="1">The sequence shown here is derived from an EMBL/GenBank/DDBJ whole genome shotgun (WGS) entry which is preliminary data.</text>
</comment>
<dbReference type="AlphaFoldDB" id="A0A1R0H4Q9"/>
<dbReference type="EMBL" id="LSSL01000618">
    <property type="protein sequence ID" value="OLY84096.1"/>
    <property type="molecule type" value="Genomic_DNA"/>
</dbReference>
<sequence length="92" mass="10188">MKYHDSGLRFEGSGSEERLISNIFQAEFDKSQEFFGVLDGMIIVSVSITAHIKIQLTGTLNIDEGQANIEGSFFVWIVLKNQLGYPGSICTV</sequence>
<dbReference type="Proteomes" id="UP000187455">
    <property type="component" value="Unassembled WGS sequence"/>
</dbReference>
<protein>
    <submittedName>
        <fullName evidence="1">Uncharacterized protein</fullName>
    </submittedName>
</protein>
<name>A0A1R0H4Q9_9FUNG</name>
<reference evidence="1 2" key="1">
    <citation type="journal article" date="2016" name="Mol. Biol. Evol.">
        <title>Genome-Wide Survey of Gut Fungi (Harpellales) Reveals the First Horizontally Transferred Ubiquitin Gene from a Mosquito Host.</title>
        <authorList>
            <person name="Wang Y."/>
            <person name="White M.M."/>
            <person name="Kvist S."/>
            <person name="Moncalvo J.M."/>
        </authorList>
    </citation>
    <scope>NUCLEOTIDE SEQUENCE [LARGE SCALE GENOMIC DNA]</scope>
    <source>
        <strain evidence="1 2">ALG-7-W6</strain>
    </source>
</reference>
<gene>
    <name evidence="1" type="ORF">AYI68_g1743</name>
</gene>
<evidence type="ECO:0000313" key="1">
    <source>
        <dbReference type="EMBL" id="OLY84096.1"/>
    </source>
</evidence>
<accession>A0A1R0H4Q9</accession>